<gene>
    <name evidence="1" type="ORF">UFOPK3605_00468</name>
    <name evidence="2" type="ORF">UFOPK3897_00289</name>
    <name evidence="3" type="ORF">UFOPK4121_00740</name>
</gene>
<protein>
    <submittedName>
        <fullName evidence="2">Unannotated protein</fullName>
    </submittedName>
</protein>
<dbReference type="EMBL" id="CAFBMM010000013">
    <property type="protein sequence ID" value="CAB4900766.1"/>
    <property type="molecule type" value="Genomic_DNA"/>
</dbReference>
<reference evidence="2" key="1">
    <citation type="submission" date="2020-05" db="EMBL/GenBank/DDBJ databases">
        <authorList>
            <person name="Chiriac C."/>
            <person name="Salcher M."/>
            <person name="Ghai R."/>
            <person name="Kavagutti S V."/>
        </authorList>
    </citation>
    <scope>NUCLEOTIDE SEQUENCE</scope>
</reference>
<dbReference type="EMBL" id="CAFBOF010000003">
    <property type="protein sequence ID" value="CAB4969607.1"/>
    <property type="molecule type" value="Genomic_DNA"/>
</dbReference>
<sequence length="47" mass="5159">MCGGFAVAQLGHTDLGAGLMLRLAERRLWVLDREVLRFGTATLAPKF</sequence>
<organism evidence="2">
    <name type="scientific">freshwater metagenome</name>
    <dbReference type="NCBI Taxonomy" id="449393"/>
    <lineage>
        <taxon>unclassified sequences</taxon>
        <taxon>metagenomes</taxon>
        <taxon>ecological metagenomes</taxon>
    </lineage>
</organism>
<accession>A0A6J7LN43</accession>
<evidence type="ECO:0000313" key="2">
    <source>
        <dbReference type="EMBL" id="CAB4969607.1"/>
    </source>
</evidence>
<dbReference type="EMBL" id="CAFBPQ010000018">
    <property type="protein sequence ID" value="CAB5022250.1"/>
    <property type="molecule type" value="Genomic_DNA"/>
</dbReference>
<name>A0A6J7LN43_9ZZZZ</name>
<proteinExistence type="predicted"/>
<evidence type="ECO:0000313" key="1">
    <source>
        <dbReference type="EMBL" id="CAB4900766.1"/>
    </source>
</evidence>
<dbReference type="AlphaFoldDB" id="A0A6J7LN43"/>
<evidence type="ECO:0000313" key="3">
    <source>
        <dbReference type="EMBL" id="CAB5022250.1"/>
    </source>
</evidence>